<evidence type="ECO:0000313" key="2">
    <source>
        <dbReference type="EMBL" id="THU78428.1"/>
    </source>
</evidence>
<proteinExistence type="predicted"/>
<keyword evidence="3" id="KW-1185">Reference proteome</keyword>
<keyword evidence="1" id="KW-1133">Transmembrane helix</keyword>
<dbReference type="EMBL" id="ML180193">
    <property type="protein sequence ID" value="THU78428.1"/>
    <property type="molecule type" value="Genomic_DNA"/>
</dbReference>
<evidence type="ECO:0000256" key="1">
    <source>
        <dbReference type="SAM" id="Phobius"/>
    </source>
</evidence>
<feature type="transmembrane region" description="Helical" evidence="1">
    <location>
        <begin position="136"/>
        <end position="154"/>
    </location>
</feature>
<feature type="transmembrane region" description="Helical" evidence="1">
    <location>
        <begin position="89"/>
        <end position="116"/>
    </location>
</feature>
<gene>
    <name evidence="2" type="ORF">K435DRAFT_876643</name>
</gene>
<dbReference type="AlphaFoldDB" id="A0A4S8KSR4"/>
<sequence>MLGNLGTGITSQFVANTVTQSVGTGTTDNSQMLVDKHTILFSGIFMGVNAFTNLMLTSLIAGRIWYISHQNSKYLSSNDRVSSSTNRKYSSIIAIILESGLLYPIFLILFIILTFGTFPMKDRLNISHASAIVSDNLALIAAIAPTLIIVRTGLGISIENNRSNTEQISKSGPLFSSSRFSAVSTFRAGAPRVGIGSSVENTTRTFDDNYNYQNRLSSLSSSGQNAFDSKRGHRVSIKSGEDYRRDSSWYQDHVEALDLEMSDFGTPTVPVPIGLARGGSEETNRDVTLNRAYHYRKSSEVLIA</sequence>
<name>A0A4S8KSR4_DENBC</name>
<feature type="transmembrane region" description="Helical" evidence="1">
    <location>
        <begin position="39"/>
        <end position="68"/>
    </location>
</feature>
<organism evidence="2 3">
    <name type="scientific">Dendrothele bispora (strain CBS 962.96)</name>
    <dbReference type="NCBI Taxonomy" id="1314807"/>
    <lineage>
        <taxon>Eukaryota</taxon>
        <taxon>Fungi</taxon>
        <taxon>Dikarya</taxon>
        <taxon>Basidiomycota</taxon>
        <taxon>Agaricomycotina</taxon>
        <taxon>Agaricomycetes</taxon>
        <taxon>Agaricomycetidae</taxon>
        <taxon>Agaricales</taxon>
        <taxon>Agaricales incertae sedis</taxon>
        <taxon>Dendrothele</taxon>
    </lineage>
</organism>
<dbReference type="OrthoDB" id="3123354at2759"/>
<keyword evidence="1" id="KW-0472">Membrane</keyword>
<dbReference type="Proteomes" id="UP000297245">
    <property type="component" value="Unassembled WGS sequence"/>
</dbReference>
<evidence type="ECO:0000313" key="3">
    <source>
        <dbReference type="Proteomes" id="UP000297245"/>
    </source>
</evidence>
<reference evidence="2 3" key="1">
    <citation type="journal article" date="2019" name="Nat. Ecol. Evol.">
        <title>Megaphylogeny resolves global patterns of mushroom evolution.</title>
        <authorList>
            <person name="Varga T."/>
            <person name="Krizsan K."/>
            <person name="Foldi C."/>
            <person name="Dima B."/>
            <person name="Sanchez-Garcia M."/>
            <person name="Sanchez-Ramirez S."/>
            <person name="Szollosi G.J."/>
            <person name="Szarkandi J.G."/>
            <person name="Papp V."/>
            <person name="Albert L."/>
            <person name="Andreopoulos W."/>
            <person name="Angelini C."/>
            <person name="Antonin V."/>
            <person name="Barry K.W."/>
            <person name="Bougher N.L."/>
            <person name="Buchanan P."/>
            <person name="Buyck B."/>
            <person name="Bense V."/>
            <person name="Catcheside P."/>
            <person name="Chovatia M."/>
            <person name="Cooper J."/>
            <person name="Damon W."/>
            <person name="Desjardin D."/>
            <person name="Finy P."/>
            <person name="Geml J."/>
            <person name="Haridas S."/>
            <person name="Hughes K."/>
            <person name="Justo A."/>
            <person name="Karasinski D."/>
            <person name="Kautmanova I."/>
            <person name="Kiss B."/>
            <person name="Kocsube S."/>
            <person name="Kotiranta H."/>
            <person name="LaButti K.M."/>
            <person name="Lechner B.E."/>
            <person name="Liimatainen K."/>
            <person name="Lipzen A."/>
            <person name="Lukacs Z."/>
            <person name="Mihaltcheva S."/>
            <person name="Morgado L.N."/>
            <person name="Niskanen T."/>
            <person name="Noordeloos M.E."/>
            <person name="Ohm R.A."/>
            <person name="Ortiz-Santana B."/>
            <person name="Ovrebo C."/>
            <person name="Racz N."/>
            <person name="Riley R."/>
            <person name="Savchenko A."/>
            <person name="Shiryaev A."/>
            <person name="Soop K."/>
            <person name="Spirin V."/>
            <person name="Szebenyi C."/>
            <person name="Tomsovsky M."/>
            <person name="Tulloss R.E."/>
            <person name="Uehling J."/>
            <person name="Grigoriev I.V."/>
            <person name="Vagvolgyi C."/>
            <person name="Papp T."/>
            <person name="Martin F.M."/>
            <person name="Miettinen O."/>
            <person name="Hibbett D.S."/>
            <person name="Nagy L.G."/>
        </authorList>
    </citation>
    <scope>NUCLEOTIDE SEQUENCE [LARGE SCALE GENOMIC DNA]</scope>
    <source>
        <strain evidence="2 3">CBS 962.96</strain>
    </source>
</reference>
<keyword evidence="1" id="KW-0812">Transmembrane</keyword>
<accession>A0A4S8KSR4</accession>
<protein>
    <submittedName>
        <fullName evidence="2">Uncharacterized protein</fullName>
    </submittedName>
</protein>